<evidence type="ECO:0008006" key="4">
    <source>
        <dbReference type="Google" id="ProtNLM"/>
    </source>
</evidence>
<keyword evidence="3" id="KW-1185">Reference proteome</keyword>
<sequence length="438" mass="49573">MWTTSIPDAYTLFIHPHGLSDIRLETLGFDDRSWTPQCRTRPERLAMMSNYNGNNQKQGMMNDAYVPEEAEFCYPWSESSHGASPFQSKPQGSCQYAACNGLVDFSRRPQSCYSLGSLDQPVDENQGLFMFDGEPTFVESCFVPDQSFHSAIYPSQESPTVSSIMTSEDDHPFCMPHIVLPPSWTTASSIPYSSKMQASSSDGTVADAPNHVNYCFTPQISPSVDANGLFIVEPFDASSILPIKNHIDRDHHITSQVHHWLGFQNQRPLAEQQKTTTTAIAPQPQTTETESDHKPDTSGADSEREEHEQDPSSPCTDTRNAFLIDCKRRGMSYKDIKRLGGFREAESTLRGRFRTLTKAKDQRVRKPKWQERDVHLLCQAVDSCDPGCYRRCMLRDRANLPKISWKSVAQYIWANGGSYHFGNATCKKKWYEIHGVRM</sequence>
<evidence type="ECO:0000313" key="3">
    <source>
        <dbReference type="Proteomes" id="UP000184188"/>
    </source>
</evidence>
<dbReference type="VEuPathDB" id="FungiDB:ASPZODRAFT_16661"/>
<accession>A0A1L9SFX8</accession>
<gene>
    <name evidence="2" type="ORF">ASPZODRAFT_16661</name>
</gene>
<reference evidence="3" key="1">
    <citation type="journal article" date="2017" name="Genome Biol.">
        <title>Comparative genomics reveals high biological diversity and specific adaptations in the industrially and medically important fungal genus Aspergillus.</title>
        <authorList>
            <person name="de Vries R.P."/>
            <person name="Riley R."/>
            <person name="Wiebenga A."/>
            <person name="Aguilar-Osorio G."/>
            <person name="Amillis S."/>
            <person name="Uchima C.A."/>
            <person name="Anderluh G."/>
            <person name="Asadollahi M."/>
            <person name="Askin M."/>
            <person name="Barry K."/>
            <person name="Battaglia E."/>
            <person name="Bayram O."/>
            <person name="Benocci T."/>
            <person name="Braus-Stromeyer S.A."/>
            <person name="Caldana C."/>
            <person name="Canovas D."/>
            <person name="Cerqueira G.C."/>
            <person name="Chen F."/>
            <person name="Chen W."/>
            <person name="Choi C."/>
            <person name="Clum A."/>
            <person name="Dos Santos R.A."/>
            <person name="Damasio A.R."/>
            <person name="Diallinas G."/>
            <person name="Emri T."/>
            <person name="Fekete E."/>
            <person name="Flipphi M."/>
            <person name="Freyberg S."/>
            <person name="Gallo A."/>
            <person name="Gournas C."/>
            <person name="Habgood R."/>
            <person name="Hainaut M."/>
            <person name="Harispe M.L."/>
            <person name="Henrissat B."/>
            <person name="Hilden K.S."/>
            <person name="Hope R."/>
            <person name="Hossain A."/>
            <person name="Karabika E."/>
            <person name="Karaffa L."/>
            <person name="Karanyi Z."/>
            <person name="Krasevec N."/>
            <person name="Kuo A."/>
            <person name="Kusch H."/>
            <person name="LaButti K."/>
            <person name="Lagendijk E.L."/>
            <person name="Lapidus A."/>
            <person name="Levasseur A."/>
            <person name="Lindquist E."/>
            <person name="Lipzen A."/>
            <person name="Logrieco A.F."/>
            <person name="MacCabe A."/>
            <person name="Maekelae M.R."/>
            <person name="Malavazi I."/>
            <person name="Melin P."/>
            <person name="Meyer V."/>
            <person name="Mielnichuk N."/>
            <person name="Miskei M."/>
            <person name="Molnar A.P."/>
            <person name="Mule G."/>
            <person name="Ngan C.Y."/>
            <person name="Orejas M."/>
            <person name="Orosz E."/>
            <person name="Ouedraogo J.P."/>
            <person name="Overkamp K.M."/>
            <person name="Park H.-S."/>
            <person name="Perrone G."/>
            <person name="Piumi F."/>
            <person name="Punt P.J."/>
            <person name="Ram A.F."/>
            <person name="Ramon A."/>
            <person name="Rauscher S."/>
            <person name="Record E."/>
            <person name="Riano-Pachon D.M."/>
            <person name="Robert V."/>
            <person name="Roehrig J."/>
            <person name="Ruller R."/>
            <person name="Salamov A."/>
            <person name="Salih N.S."/>
            <person name="Samson R.A."/>
            <person name="Sandor E."/>
            <person name="Sanguinetti M."/>
            <person name="Schuetze T."/>
            <person name="Sepcic K."/>
            <person name="Shelest E."/>
            <person name="Sherlock G."/>
            <person name="Sophianopoulou V."/>
            <person name="Squina F.M."/>
            <person name="Sun H."/>
            <person name="Susca A."/>
            <person name="Todd R.B."/>
            <person name="Tsang A."/>
            <person name="Unkles S.E."/>
            <person name="van de Wiele N."/>
            <person name="van Rossen-Uffink D."/>
            <person name="Oliveira J.V."/>
            <person name="Vesth T.C."/>
            <person name="Visser J."/>
            <person name="Yu J.-H."/>
            <person name="Zhou M."/>
            <person name="Andersen M.R."/>
            <person name="Archer D.B."/>
            <person name="Baker S.E."/>
            <person name="Benoit I."/>
            <person name="Brakhage A.A."/>
            <person name="Braus G.H."/>
            <person name="Fischer R."/>
            <person name="Frisvad J.C."/>
            <person name="Goldman G.H."/>
            <person name="Houbraken J."/>
            <person name="Oakley B."/>
            <person name="Pocsi I."/>
            <person name="Scazzocchio C."/>
            <person name="Seiboth B."/>
            <person name="vanKuyk P.A."/>
            <person name="Wortman J."/>
            <person name="Dyer P.S."/>
            <person name="Grigoriev I.V."/>
        </authorList>
    </citation>
    <scope>NUCLEOTIDE SEQUENCE [LARGE SCALE GENOMIC DNA]</scope>
    <source>
        <strain evidence="3">CBS 506.65</strain>
    </source>
</reference>
<dbReference type="EMBL" id="KV878343">
    <property type="protein sequence ID" value="OJJ46066.1"/>
    <property type="molecule type" value="Genomic_DNA"/>
</dbReference>
<feature type="compositionally biased region" description="Low complexity" evidence="1">
    <location>
        <begin position="272"/>
        <end position="288"/>
    </location>
</feature>
<evidence type="ECO:0000256" key="1">
    <source>
        <dbReference type="SAM" id="MobiDB-lite"/>
    </source>
</evidence>
<protein>
    <recommendedName>
        <fullName evidence="4">Myb-like domain-containing protein</fullName>
    </recommendedName>
</protein>
<dbReference type="OrthoDB" id="3439209at2759"/>
<feature type="compositionally biased region" description="Basic and acidic residues" evidence="1">
    <location>
        <begin position="290"/>
        <end position="310"/>
    </location>
</feature>
<evidence type="ECO:0000313" key="2">
    <source>
        <dbReference type="EMBL" id="OJJ46066.1"/>
    </source>
</evidence>
<dbReference type="AlphaFoldDB" id="A0A1L9SFX8"/>
<dbReference type="GeneID" id="34613233"/>
<dbReference type="Proteomes" id="UP000184188">
    <property type="component" value="Unassembled WGS sequence"/>
</dbReference>
<feature type="region of interest" description="Disordered" evidence="1">
    <location>
        <begin position="270"/>
        <end position="318"/>
    </location>
</feature>
<name>A0A1L9SFX8_9EURO</name>
<proteinExistence type="predicted"/>
<organism evidence="2 3">
    <name type="scientific">Penicilliopsis zonata CBS 506.65</name>
    <dbReference type="NCBI Taxonomy" id="1073090"/>
    <lineage>
        <taxon>Eukaryota</taxon>
        <taxon>Fungi</taxon>
        <taxon>Dikarya</taxon>
        <taxon>Ascomycota</taxon>
        <taxon>Pezizomycotina</taxon>
        <taxon>Eurotiomycetes</taxon>
        <taxon>Eurotiomycetidae</taxon>
        <taxon>Eurotiales</taxon>
        <taxon>Aspergillaceae</taxon>
        <taxon>Penicilliopsis</taxon>
    </lineage>
</organism>
<dbReference type="RefSeq" id="XP_022580576.1">
    <property type="nucleotide sequence ID" value="XM_022726769.1"/>
</dbReference>
<dbReference type="STRING" id="1073090.A0A1L9SFX8"/>